<reference evidence="3 4" key="1">
    <citation type="submission" date="2020-07" db="EMBL/GenBank/DDBJ databases">
        <title>Genomic Encyclopedia of Type Strains, Phase IV (KMG-IV): sequencing the most valuable type-strain genomes for metagenomic binning, comparative biology and taxonomic classification.</title>
        <authorList>
            <person name="Goeker M."/>
        </authorList>
    </citation>
    <scope>NUCLEOTIDE SEQUENCE [LARGE SCALE GENOMIC DNA]</scope>
    <source>
        <strain evidence="3 4">DSM 45533</strain>
    </source>
</reference>
<keyword evidence="2" id="KW-0732">Signal</keyword>
<feature type="signal peptide" evidence="2">
    <location>
        <begin position="1"/>
        <end position="36"/>
    </location>
</feature>
<evidence type="ECO:0000313" key="3">
    <source>
        <dbReference type="EMBL" id="MBA2894388.1"/>
    </source>
</evidence>
<dbReference type="SUPFAM" id="SSF49777">
    <property type="entry name" value="PEBP-like"/>
    <property type="match status" value="1"/>
</dbReference>
<keyword evidence="4" id="KW-1185">Reference proteome</keyword>
<protein>
    <recommendedName>
        <fullName evidence="5">YbhB/YbcL family Raf kinase inhibitor-like protein</fullName>
    </recommendedName>
</protein>
<dbReference type="CDD" id="cd00865">
    <property type="entry name" value="PEBP_bact_arch"/>
    <property type="match status" value="1"/>
</dbReference>
<dbReference type="NCBIfam" id="TIGR00481">
    <property type="entry name" value="YbhB/YbcL family Raf kinase inhibitor-like protein"/>
    <property type="match status" value="1"/>
</dbReference>
<sequence>MGLRHSSTRSVVAKVAAATLVFAAAGCGFLRGGASAAEEIAPINVKSSEFRQGGALPLEYTCQGSLGSPPLNWSSQPLPKVKTFAVVVDDYSSTSQAVHWIIYNIDARTTVLAPGIPAEGAKPNDVPPGSKQARLANGKRGYNPPCPESDGKGNFRFSVYALSDQLELSESTPLAEILQGIADLTIARGRLTAVNIE</sequence>
<comment type="similarity">
    <text evidence="1">Belongs to the UPF0098 family.</text>
</comment>
<dbReference type="InterPro" id="IPR005247">
    <property type="entry name" value="YbhB_YbcL/LppC-like"/>
</dbReference>
<dbReference type="Gene3D" id="3.90.280.10">
    <property type="entry name" value="PEBP-like"/>
    <property type="match status" value="1"/>
</dbReference>
<organism evidence="3 4">
    <name type="scientific">Nonomuraea soli</name>
    <dbReference type="NCBI Taxonomy" id="1032476"/>
    <lineage>
        <taxon>Bacteria</taxon>
        <taxon>Bacillati</taxon>
        <taxon>Actinomycetota</taxon>
        <taxon>Actinomycetes</taxon>
        <taxon>Streptosporangiales</taxon>
        <taxon>Streptosporangiaceae</taxon>
        <taxon>Nonomuraea</taxon>
    </lineage>
</organism>
<dbReference type="PROSITE" id="PS51257">
    <property type="entry name" value="PROKAR_LIPOPROTEIN"/>
    <property type="match status" value="1"/>
</dbReference>
<dbReference type="InterPro" id="IPR008914">
    <property type="entry name" value="PEBP"/>
</dbReference>
<dbReference type="RefSeq" id="WP_181613169.1">
    <property type="nucleotide sequence ID" value="NZ_BAABAM010000004.1"/>
</dbReference>
<accession>A0A7W0CND7</accession>
<evidence type="ECO:0000256" key="2">
    <source>
        <dbReference type="SAM" id="SignalP"/>
    </source>
</evidence>
<gene>
    <name evidence="3" type="ORF">HNR30_005760</name>
</gene>
<dbReference type="InterPro" id="IPR036610">
    <property type="entry name" value="PEBP-like_sf"/>
</dbReference>
<name>A0A7W0CND7_9ACTN</name>
<dbReference type="Proteomes" id="UP000530928">
    <property type="component" value="Unassembled WGS sequence"/>
</dbReference>
<evidence type="ECO:0008006" key="5">
    <source>
        <dbReference type="Google" id="ProtNLM"/>
    </source>
</evidence>
<dbReference type="EMBL" id="JACDUR010000006">
    <property type="protein sequence ID" value="MBA2894388.1"/>
    <property type="molecule type" value="Genomic_DNA"/>
</dbReference>
<comment type="caution">
    <text evidence="3">The sequence shown here is derived from an EMBL/GenBank/DDBJ whole genome shotgun (WGS) entry which is preliminary data.</text>
</comment>
<evidence type="ECO:0000313" key="4">
    <source>
        <dbReference type="Proteomes" id="UP000530928"/>
    </source>
</evidence>
<feature type="chain" id="PRO_5030777138" description="YbhB/YbcL family Raf kinase inhibitor-like protein" evidence="2">
    <location>
        <begin position="37"/>
        <end position="197"/>
    </location>
</feature>
<dbReference type="AlphaFoldDB" id="A0A7W0CND7"/>
<dbReference type="Pfam" id="PF01161">
    <property type="entry name" value="PBP"/>
    <property type="match status" value="1"/>
</dbReference>
<evidence type="ECO:0000256" key="1">
    <source>
        <dbReference type="ARBA" id="ARBA00007120"/>
    </source>
</evidence>
<proteinExistence type="inferred from homology"/>